<comment type="caution">
    <text evidence="1">The sequence shown here is derived from an EMBL/GenBank/DDBJ whole genome shotgun (WGS) entry which is preliminary data.</text>
</comment>
<sequence length="190" mass="22031">MEDIQIYLLLTDTSSLLTQTIKLFTRQKYNHISIAFDNELENTYSFGRRKISNPFIGGFVKEDTGSNFFLRSDCAIYSLTITQNEKVKLDELIYKMEADKQIWHYNFLGLITAFFEINWDRENHYFCSQFVATALSEAGIFKTNKPLSLISPMDILESLPCKLEYEGTLLDYSQDQSLSQLLHYPSSTKP</sequence>
<gene>
    <name evidence="1" type="ORF">H9948_07230</name>
</gene>
<reference evidence="1" key="2">
    <citation type="submission" date="2021-04" db="EMBL/GenBank/DDBJ databases">
        <authorList>
            <person name="Gilroy R."/>
        </authorList>
    </citation>
    <scope>NUCLEOTIDE SEQUENCE</scope>
    <source>
        <strain evidence="1">CHK171-505</strain>
    </source>
</reference>
<evidence type="ECO:0000313" key="1">
    <source>
        <dbReference type="EMBL" id="HJA90568.1"/>
    </source>
</evidence>
<dbReference type="EMBL" id="DWYW01000167">
    <property type="protein sequence ID" value="HJA90568.1"/>
    <property type="molecule type" value="Genomic_DNA"/>
</dbReference>
<organism evidence="1 2">
    <name type="scientific">Candidatus Jeotgalibaca merdavium</name>
    <dbReference type="NCBI Taxonomy" id="2838627"/>
    <lineage>
        <taxon>Bacteria</taxon>
        <taxon>Bacillati</taxon>
        <taxon>Bacillota</taxon>
        <taxon>Bacilli</taxon>
        <taxon>Lactobacillales</taxon>
        <taxon>Carnobacteriaceae</taxon>
        <taxon>Jeotgalibaca</taxon>
    </lineage>
</organism>
<name>A0A9D2KXI8_9LACT</name>
<accession>A0A9D2KXI8</accession>
<reference evidence="1" key="1">
    <citation type="journal article" date="2021" name="PeerJ">
        <title>Extensive microbial diversity within the chicken gut microbiome revealed by metagenomics and culture.</title>
        <authorList>
            <person name="Gilroy R."/>
            <person name="Ravi A."/>
            <person name="Getino M."/>
            <person name="Pursley I."/>
            <person name="Horton D.L."/>
            <person name="Alikhan N.F."/>
            <person name="Baker D."/>
            <person name="Gharbi K."/>
            <person name="Hall N."/>
            <person name="Watson M."/>
            <person name="Adriaenssens E.M."/>
            <person name="Foster-Nyarko E."/>
            <person name="Jarju S."/>
            <person name="Secka A."/>
            <person name="Antonio M."/>
            <person name="Oren A."/>
            <person name="Chaudhuri R.R."/>
            <person name="La Ragione R."/>
            <person name="Hildebrand F."/>
            <person name="Pallen M.J."/>
        </authorList>
    </citation>
    <scope>NUCLEOTIDE SEQUENCE</scope>
    <source>
        <strain evidence="1">CHK171-505</strain>
    </source>
</reference>
<proteinExistence type="predicted"/>
<dbReference type="SUPFAM" id="SSF54001">
    <property type="entry name" value="Cysteine proteinases"/>
    <property type="match status" value="1"/>
</dbReference>
<dbReference type="AlphaFoldDB" id="A0A9D2KXI8"/>
<evidence type="ECO:0000313" key="2">
    <source>
        <dbReference type="Proteomes" id="UP000886856"/>
    </source>
</evidence>
<dbReference type="InterPro" id="IPR038765">
    <property type="entry name" value="Papain-like_cys_pep_sf"/>
</dbReference>
<protein>
    <submittedName>
        <fullName evidence="1">Uncharacterized protein</fullName>
    </submittedName>
</protein>
<dbReference type="Gene3D" id="3.90.1720.10">
    <property type="entry name" value="endopeptidase domain like (from Nostoc punctiforme)"/>
    <property type="match status" value="1"/>
</dbReference>
<dbReference type="Proteomes" id="UP000886856">
    <property type="component" value="Unassembled WGS sequence"/>
</dbReference>